<dbReference type="InterPro" id="IPR036188">
    <property type="entry name" value="FAD/NAD-bd_sf"/>
</dbReference>
<dbReference type="PANTHER" id="PTHR21197:SF0">
    <property type="entry name" value="UDP-GALACTOPYRANOSE MUTASE"/>
    <property type="match status" value="1"/>
</dbReference>
<feature type="domain" description="Amine oxidase" evidence="2">
    <location>
        <begin position="39"/>
        <end position="409"/>
    </location>
</feature>
<dbReference type="EMBL" id="CAFBOR010000049">
    <property type="protein sequence ID" value="CAB4983584.1"/>
    <property type="molecule type" value="Genomic_DNA"/>
</dbReference>
<accession>A0A6J7N0L6</accession>
<dbReference type="NCBIfam" id="NF005545">
    <property type="entry name" value="PRK07208.1-1"/>
    <property type="match status" value="1"/>
</dbReference>
<dbReference type="NCBIfam" id="NF005547">
    <property type="entry name" value="PRK07208.1-3"/>
    <property type="match status" value="1"/>
</dbReference>
<dbReference type="GO" id="GO:0050660">
    <property type="term" value="F:flavin adenine dinucleotide binding"/>
    <property type="evidence" value="ECO:0007669"/>
    <property type="project" value="TreeGrafter"/>
</dbReference>
<dbReference type="GO" id="GO:0008767">
    <property type="term" value="F:UDP-galactopyranose mutase activity"/>
    <property type="evidence" value="ECO:0007669"/>
    <property type="project" value="TreeGrafter"/>
</dbReference>
<dbReference type="NCBIfam" id="NF005546">
    <property type="entry name" value="PRK07208.1-2"/>
    <property type="match status" value="1"/>
</dbReference>
<evidence type="ECO:0000259" key="2">
    <source>
        <dbReference type="Pfam" id="PF01593"/>
    </source>
</evidence>
<dbReference type="PANTHER" id="PTHR21197">
    <property type="entry name" value="UDP-GALACTOPYRANOSE MUTASE"/>
    <property type="match status" value="1"/>
</dbReference>
<sequence>MHSNPDALKSQCQLPAKEKMSEAAQSAEHQVVIIGAGPAGLTAAYMLTKRGQSAVILEADDVVGGISRTVVADGWRFDIGGHRFFTKVRPVDDLWFEILGADEFLRRPRMSRIFYRNKLYDYPIKPLNALRNLGLIEAILCVVSYFWVRVRPPKDQSSLEGYIAANYGWRLYQHFFKTYNEKVWGVPASELSADWGAQRIKGMSLWSAVWEPLRARVLGGRKDKKNQITSLIEEFNYPKYGPGQMWEKCAQIVTDAGSTITFGAKAKRIRIENGRPVEVIAMVNGVETSYPCTEVISTMPMGSLLRAMDPAPPAEVIAAANGLTYRDFMTVALVVPLEYSFPDNWIYIHDPGVKVGRVQNFGSWSPYLVKEGRTCLGLEFFVNEGDSMWTKSDEDLIEQGKRELEQLGLADSSKVEAGYVVRIPKAYPVYDEHYKANVDVLREWIAAEAPKVFPVGRNGMHRYNNQDHSMYTAMLSVENIFGAEHDVWSVNVEEEYHEESGEREANLGTGRDAPVLSREAIEASAEARRREQ</sequence>
<protein>
    <submittedName>
        <fullName evidence="3">Unannotated protein</fullName>
    </submittedName>
</protein>
<proteinExistence type="predicted"/>
<evidence type="ECO:0000256" key="1">
    <source>
        <dbReference type="SAM" id="MobiDB-lite"/>
    </source>
</evidence>
<dbReference type="GO" id="GO:0005829">
    <property type="term" value="C:cytosol"/>
    <property type="evidence" value="ECO:0007669"/>
    <property type="project" value="TreeGrafter"/>
</dbReference>
<dbReference type="PRINTS" id="PR00419">
    <property type="entry name" value="ADXRDTASE"/>
</dbReference>
<gene>
    <name evidence="3" type="ORF">UFOPK3974_00503</name>
</gene>
<dbReference type="GO" id="GO:0016491">
    <property type="term" value="F:oxidoreductase activity"/>
    <property type="evidence" value="ECO:0007669"/>
    <property type="project" value="InterPro"/>
</dbReference>
<name>A0A6J7N0L6_9ZZZZ</name>
<evidence type="ECO:0000313" key="3">
    <source>
        <dbReference type="EMBL" id="CAB4983584.1"/>
    </source>
</evidence>
<dbReference type="Pfam" id="PF01593">
    <property type="entry name" value="Amino_oxidase"/>
    <property type="match status" value="1"/>
</dbReference>
<dbReference type="NCBIfam" id="NF005548">
    <property type="entry name" value="PRK07208.1-4"/>
    <property type="match status" value="1"/>
</dbReference>
<feature type="compositionally biased region" description="Basic and acidic residues" evidence="1">
    <location>
        <begin position="519"/>
        <end position="532"/>
    </location>
</feature>
<reference evidence="3" key="1">
    <citation type="submission" date="2020-05" db="EMBL/GenBank/DDBJ databases">
        <authorList>
            <person name="Chiriac C."/>
            <person name="Salcher M."/>
            <person name="Ghai R."/>
            <person name="Kavagutti S V."/>
        </authorList>
    </citation>
    <scope>NUCLEOTIDE SEQUENCE</scope>
</reference>
<dbReference type="SUPFAM" id="SSF51971">
    <property type="entry name" value="Nucleotide-binding domain"/>
    <property type="match status" value="1"/>
</dbReference>
<feature type="region of interest" description="Disordered" evidence="1">
    <location>
        <begin position="497"/>
        <end position="532"/>
    </location>
</feature>
<organism evidence="3">
    <name type="scientific">freshwater metagenome</name>
    <dbReference type="NCBI Taxonomy" id="449393"/>
    <lineage>
        <taxon>unclassified sequences</taxon>
        <taxon>metagenomes</taxon>
        <taxon>ecological metagenomes</taxon>
    </lineage>
</organism>
<dbReference type="AlphaFoldDB" id="A0A6J7N0L6"/>
<dbReference type="InterPro" id="IPR002937">
    <property type="entry name" value="Amino_oxidase"/>
</dbReference>
<dbReference type="Gene3D" id="3.50.50.60">
    <property type="entry name" value="FAD/NAD(P)-binding domain"/>
    <property type="match status" value="1"/>
</dbReference>